<dbReference type="InterPro" id="IPR006612">
    <property type="entry name" value="THAP_Znf"/>
</dbReference>
<organism evidence="9 10">
    <name type="scientific">Parthenolecanium corni</name>
    <dbReference type="NCBI Taxonomy" id="536013"/>
    <lineage>
        <taxon>Eukaryota</taxon>
        <taxon>Metazoa</taxon>
        <taxon>Ecdysozoa</taxon>
        <taxon>Arthropoda</taxon>
        <taxon>Hexapoda</taxon>
        <taxon>Insecta</taxon>
        <taxon>Pterygota</taxon>
        <taxon>Neoptera</taxon>
        <taxon>Paraneoptera</taxon>
        <taxon>Hemiptera</taxon>
        <taxon>Sternorrhyncha</taxon>
        <taxon>Coccoidea</taxon>
        <taxon>Coccidae</taxon>
        <taxon>Parthenolecanium</taxon>
    </lineage>
</organism>
<dbReference type="InterPro" id="IPR026516">
    <property type="entry name" value="THAP1/10"/>
</dbReference>
<evidence type="ECO:0000256" key="7">
    <source>
        <dbReference type="SAM" id="MobiDB-lite"/>
    </source>
</evidence>
<feature type="domain" description="THAP-type" evidence="8">
    <location>
        <begin position="11"/>
        <end position="119"/>
    </location>
</feature>
<dbReference type="Pfam" id="PF05485">
    <property type="entry name" value="THAP"/>
    <property type="match status" value="1"/>
</dbReference>
<protein>
    <recommendedName>
        <fullName evidence="8">THAP-type domain-containing protein</fullName>
    </recommendedName>
</protein>
<evidence type="ECO:0000256" key="1">
    <source>
        <dbReference type="ARBA" id="ARBA00022723"/>
    </source>
</evidence>
<dbReference type="PANTHER" id="PTHR46600:SF11">
    <property type="entry name" value="THAP DOMAIN-CONTAINING PROTEIN 10"/>
    <property type="match status" value="1"/>
</dbReference>
<dbReference type="GO" id="GO:0043565">
    <property type="term" value="F:sequence-specific DNA binding"/>
    <property type="evidence" value="ECO:0007669"/>
    <property type="project" value="InterPro"/>
</dbReference>
<keyword evidence="10" id="KW-1185">Reference proteome</keyword>
<evidence type="ECO:0000256" key="5">
    <source>
        <dbReference type="PROSITE-ProRule" id="PRU00309"/>
    </source>
</evidence>
<evidence type="ECO:0000256" key="3">
    <source>
        <dbReference type="ARBA" id="ARBA00022833"/>
    </source>
</evidence>
<dbReference type="SMART" id="SM00980">
    <property type="entry name" value="THAP"/>
    <property type="match status" value="1"/>
</dbReference>
<evidence type="ECO:0000313" key="9">
    <source>
        <dbReference type="EMBL" id="KAK7574375.1"/>
    </source>
</evidence>
<reference evidence="9 10" key="1">
    <citation type="submission" date="2024-03" db="EMBL/GenBank/DDBJ databases">
        <title>Adaptation during the transition from Ophiocordyceps entomopathogen to insect associate is accompanied by gene loss and intensified selection.</title>
        <authorList>
            <person name="Ward C.M."/>
            <person name="Onetto C.A."/>
            <person name="Borneman A.R."/>
        </authorList>
    </citation>
    <scope>NUCLEOTIDE SEQUENCE [LARGE SCALE GENOMIC DNA]</scope>
    <source>
        <strain evidence="9">AWRI1</strain>
        <tissue evidence="9">Single Adult Female</tissue>
    </source>
</reference>
<dbReference type="EMBL" id="JBBCAQ010000037">
    <property type="protein sequence ID" value="KAK7574375.1"/>
    <property type="molecule type" value="Genomic_DNA"/>
</dbReference>
<keyword evidence="2 5" id="KW-0863">Zinc-finger</keyword>
<evidence type="ECO:0000256" key="6">
    <source>
        <dbReference type="SAM" id="Coils"/>
    </source>
</evidence>
<dbReference type="AlphaFoldDB" id="A0AAN9XZN7"/>
<keyword evidence="6" id="KW-0175">Coiled coil</keyword>
<dbReference type="GO" id="GO:0008270">
    <property type="term" value="F:zinc ion binding"/>
    <property type="evidence" value="ECO:0007669"/>
    <property type="project" value="UniProtKB-KW"/>
</dbReference>
<feature type="compositionally biased region" description="Polar residues" evidence="7">
    <location>
        <begin position="198"/>
        <end position="229"/>
    </location>
</feature>
<keyword evidence="1" id="KW-0479">Metal-binding</keyword>
<feature type="region of interest" description="Disordered" evidence="7">
    <location>
        <begin position="197"/>
        <end position="229"/>
    </location>
</feature>
<sequence>MGKYYEPKKTKSGYLICAVPSCQTKKSTTTLKTFEFPSDLNRRKQWISAVVNATLKNEEAASALEDLYALENRRIELEMEISGILGDHSYVCARHFRPEDIIVHPNVCRLTANAVPSIFRNYPINLPRQFFKKICQTAATMKEEPAKSDDMKVEECCEMALSDAIAVDELDSSAQEHLNSILSSPSRALLEDEEIFVSDSQSQTESGDEYQNSSAAPKFSSLSNPSMSTAKMRKRLRTLELQHRQMSRKVEELQSKLDLYNISALERDAANNNEEASFLLDMLRTYAEFEKTRNEILSSTNDSLT</sequence>
<name>A0AAN9XZN7_9HEMI</name>
<gene>
    <name evidence="9" type="ORF">V9T40_011566</name>
</gene>
<dbReference type="PROSITE" id="PS50950">
    <property type="entry name" value="ZF_THAP"/>
    <property type="match status" value="1"/>
</dbReference>
<keyword evidence="4 5" id="KW-0238">DNA-binding</keyword>
<evidence type="ECO:0000313" key="10">
    <source>
        <dbReference type="Proteomes" id="UP001367676"/>
    </source>
</evidence>
<feature type="coiled-coil region" evidence="6">
    <location>
        <begin position="236"/>
        <end position="263"/>
    </location>
</feature>
<comment type="caution">
    <text evidence="9">The sequence shown here is derived from an EMBL/GenBank/DDBJ whole genome shotgun (WGS) entry which is preliminary data.</text>
</comment>
<proteinExistence type="predicted"/>
<accession>A0AAN9XZN7</accession>
<evidence type="ECO:0000256" key="2">
    <source>
        <dbReference type="ARBA" id="ARBA00022771"/>
    </source>
</evidence>
<keyword evidence="3" id="KW-0862">Zinc</keyword>
<dbReference type="Proteomes" id="UP001367676">
    <property type="component" value="Unassembled WGS sequence"/>
</dbReference>
<dbReference type="PANTHER" id="PTHR46600">
    <property type="entry name" value="THAP DOMAIN-CONTAINING"/>
    <property type="match status" value="1"/>
</dbReference>
<dbReference type="SUPFAM" id="SSF57716">
    <property type="entry name" value="Glucocorticoid receptor-like (DNA-binding domain)"/>
    <property type="match status" value="1"/>
</dbReference>
<evidence type="ECO:0000256" key="4">
    <source>
        <dbReference type="ARBA" id="ARBA00023125"/>
    </source>
</evidence>
<evidence type="ECO:0000259" key="8">
    <source>
        <dbReference type="PROSITE" id="PS50950"/>
    </source>
</evidence>